<dbReference type="Pfam" id="PF12395">
    <property type="entry name" value="DUF3658"/>
    <property type="match status" value="1"/>
</dbReference>
<proteinExistence type="predicted"/>
<reference evidence="3 5" key="1">
    <citation type="submission" date="2019-11" db="EMBL/GenBank/DDBJ databases">
        <title>Whole Genome Sequencing and Comparative Genomic Analyses of Lysinibacillus pakistanensis LZH-9, a Halotolerant Strain with Excellent COD Removal Capability.</title>
        <authorList>
            <person name="Zhou H."/>
        </authorList>
    </citation>
    <scope>NUCLEOTIDE SEQUENCE [LARGE SCALE GENOMIC DNA]</scope>
    <source>
        <strain evidence="3 5">LZH-9</strain>
    </source>
</reference>
<evidence type="ECO:0000259" key="1">
    <source>
        <dbReference type="Pfam" id="PF08874"/>
    </source>
</evidence>
<reference evidence="4" key="2">
    <citation type="submission" date="2023-05" db="EMBL/GenBank/DDBJ databases">
        <title>Comparative genomics of Bacillaceae isolates and their secondary metabolite potential.</title>
        <authorList>
            <person name="Song L."/>
            <person name="Nielsen L.J."/>
            <person name="Mohite O."/>
            <person name="Xu X."/>
            <person name="Weber T."/>
            <person name="Kovacs A.T."/>
        </authorList>
    </citation>
    <scope>NUCLEOTIDE SEQUENCE</scope>
    <source>
        <strain evidence="4">LY1</strain>
    </source>
</reference>
<protein>
    <submittedName>
        <fullName evidence="3">DUF1835 domain-containing protein</fullName>
    </submittedName>
    <submittedName>
        <fullName evidence="4">DUF3658 domain-containing protein</fullName>
    </submittedName>
</protein>
<name>A0AAX3WZW1_9BACI</name>
<feature type="domain" description="DUF1835" evidence="1">
    <location>
        <begin position="4"/>
        <end position="118"/>
    </location>
</feature>
<dbReference type="EMBL" id="CP126101">
    <property type="protein sequence ID" value="WHY53480.1"/>
    <property type="molecule type" value="Genomic_DNA"/>
</dbReference>
<dbReference type="InterPro" id="IPR022123">
    <property type="entry name" value="DUF3658"/>
</dbReference>
<dbReference type="InterPro" id="IPR014973">
    <property type="entry name" value="DUF1835"/>
</dbReference>
<keyword evidence="5" id="KW-1185">Reference proteome</keyword>
<dbReference type="AlphaFoldDB" id="A0AAX3WZW1"/>
<dbReference type="Proteomes" id="UP001178322">
    <property type="component" value="Chromosome"/>
</dbReference>
<evidence type="ECO:0000259" key="2">
    <source>
        <dbReference type="Pfam" id="PF12395"/>
    </source>
</evidence>
<evidence type="ECO:0000313" key="4">
    <source>
        <dbReference type="EMBL" id="WHY53480.1"/>
    </source>
</evidence>
<organism evidence="4 6">
    <name type="scientific">Lysinibacillus pakistanensis</name>
    <dbReference type="NCBI Taxonomy" id="759811"/>
    <lineage>
        <taxon>Bacteria</taxon>
        <taxon>Bacillati</taxon>
        <taxon>Bacillota</taxon>
        <taxon>Bacilli</taxon>
        <taxon>Bacillales</taxon>
        <taxon>Bacillaceae</taxon>
        <taxon>Lysinibacillus</taxon>
    </lineage>
</organism>
<evidence type="ECO:0000313" key="5">
    <source>
        <dbReference type="Proteomes" id="UP000373269"/>
    </source>
</evidence>
<gene>
    <name evidence="3" type="ORF">GDS87_09125</name>
    <name evidence="4" type="ORF">QNH24_09685</name>
</gene>
<evidence type="ECO:0000313" key="3">
    <source>
        <dbReference type="EMBL" id="QGG51113.1"/>
    </source>
</evidence>
<dbReference type="Proteomes" id="UP000373269">
    <property type="component" value="Chromosome"/>
</dbReference>
<accession>A0AAX3WZW1</accession>
<feature type="domain" description="DUF3658" evidence="2">
    <location>
        <begin position="150"/>
        <end position="258"/>
    </location>
</feature>
<dbReference type="Pfam" id="PF08874">
    <property type="entry name" value="DUF1835"/>
    <property type="match status" value="1"/>
</dbReference>
<evidence type="ECO:0000313" key="6">
    <source>
        <dbReference type="Proteomes" id="UP001178322"/>
    </source>
</evidence>
<sequence>MAILHITFSLSTQGSIKHAIRQNHLQREESVICINDVFSIGPLNNLEERKNWLKDFVFRDHEEFELYEDFHQDWMKKIDRLPCDVDVWVWYSQNTHEEIGLRYVMSEFINKCSMVYGIDATEGLKRIQPNMMIRHTGELSAEMLMKLRPEAKRFSINECQRLAKEWENLKHHPSTLRIWKDGIVHVEEDALDAIIIECAKRVHVHQNEEWLLPVRIIGETYGAIDDYLNEEFIENRLKALAKQGLFEVDGDFSDIYSYRVKYIGK</sequence>
<dbReference type="EMBL" id="CP045835">
    <property type="protein sequence ID" value="QGG51113.1"/>
    <property type="molecule type" value="Genomic_DNA"/>
</dbReference>
<dbReference type="RefSeq" id="WP_283871818.1">
    <property type="nucleotide sequence ID" value="NZ_CP045835.1"/>
</dbReference>